<dbReference type="PANTHER" id="PTHR43046:SF2">
    <property type="entry name" value="8-OXO-DGTP DIPHOSPHATASE-RELATED"/>
    <property type="match status" value="1"/>
</dbReference>
<proteinExistence type="inferred from homology"/>
<dbReference type="InterPro" id="IPR020476">
    <property type="entry name" value="Nudix_hydrolase"/>
</dbReference>
<dbReference type="Proteomes" id="UP000678228">
    <property type="component" value="Unassembled WGS sequence"/>
</dbReference>
<dbReference type="InterPro" id="IPR000086">
    <property type="entry name" value="NUDIX_hydrolase_dom"/>
</dbReference>
<dbReference type="AlphaFoldDB" id="A0A941ARS5"/>
<keyword evidence="2 3" id="KW-0378">Hydrolase</keyword>
<dbReference type="GO" id="GO:0016787">
    <property type="term" value="F:hydrolase activity"/>
    <property type="evidence" value="ECO:0007669"/>
    <property type="project" value="UniProtKB-KW"/>
</dbReference>
<dbReference type="CDD" id="cd04677">
    <property type="entry name" value="NUDIX_Hydrolase"/>
    <property type="match status" value="1"/>
</dbReference>
<evidence type="ECO:0000259" key="4">
    <source>
        <dbReference type="PROSITE" id="PS51462"/>
    </source>
</evidence>
<dbReference type="InterPro" id="IPR020084">
    <property type="entry name" value="NUDIX_hydrolase_CS"/>
</dbReference>
<protein>
    <submittedName>
        <fullName evidence="5">NUDIX hydrolase</fullName>
    </submittedName>
</protein>
<dbReference type="PRINTS" id="PR00502">
    <property type="entry name" value="NUDIXFAMILY"/>
</dbReference>
<comment type="caution">
    <text evidence="5">The sequence shown here is derived from an EMBL/GenBank/DDBJ whole genome shotgun (WGS) entry which is preliminary data.</text>
</comment>
<reference evidence="5" key="1">
    <citation type="submission" date="2021-03" db="EMBL/GenBank/DDBJ databases">
        <title>Bacillus suaedae sp. nov., isolated from Suaeda aralocaspica.</title>
        <authorList>
            <person name="Lei R.F.R."/>
        </authorList>
    </citation>
    <scope>NUCLEOTIDE SEQUENCE</scope>
    <source>
        <strain evidence="5">YZJH907-2</strain>
    </source>
</reference>
<dbReference type="Pfam" id="PF00293">
    <property type="entry name" value="NUDIX"/>
    <property type="match status" value="1"/>
</dbReference>
<evidence type="ECO:0000256" key="3">
    <source>
        <dbReference type="RuleBase" id="RU003476"/>
    </source>
</evidence>
<name>A0A941ARS5_9BACI</name>
<evidence type="ECO:0000256" key="1">
    <source>
        <dbReference type="ARBA" id="ARBA00001946"/>
    </source>
</evidence>
<comment type="cofactor">
    <cofactor evidence="1">
        <name>Mg(2+)</name>
        <dbReference type="ChEBI" id="CHEBI:18420"/>
    </cofactor>
</comment>
<dbReference type="EMBL" id="JAGKSQ010000010">
    <property type="protein sequence ID" value="MBP3953173.1"/>
    <property type="molecule type" value="Genomic_DNA"/>
</dbReference>
<comment type="similarity">
    <text evidence="3">Belongs to the Nudix hydrolase family.</text>
</comment>
<dbReference type="PANTHER" id="PTHR43046">
    <property type="entry name" value="GDP-MANNOSE MANNOSYL HYDROLASE"/>
    <property type="match status" value="1"/>
</dbReference>
<evidence type="ECO:0000313" key="5">
    <source>
        <dbReference type="EMBL" id="MBP3953173.1"/>
    </source>
</evidence>
<dbReference type="SUPFAM" id="SSF55811">
    <property type="entry name" value="Nudix"/>
    <property type="match status" value="1"/>
</dbReference>
<evidence type="ECO:0000256" key="2">
    <source>
        <dbReference type="ARBA" id="ARBA00022801"/>
    </source>
</evidence>
<feature type="domain" description="Nudix hydrolase" evidence="4">
    <location>
        <begin position="15"/>
        <end position="146"/>
    </location>
</feature>
<dbReference type="InterPro" id="IPR015797">
    <property type="entry name" value="NUDIX_hydrolase-like_dom_sf"/>
</dbReference>
<organism evidence="5 6">
    <name type="scientific">Halalkalibacter suaedae</name>
    <dbReference type="NCBI Taxonomy" id="2822140"/>
    <lineage>
        <taxon>Bacteria</taxon>
        <taxon>Bacillati</taxon>
        <taxon>Bacillota</taxon>
        <taxon>Bacilli</taxon>
        <taxon>Bacillales</taxon>
        <taxon>Bacillaceae</taxon>
        <taxon>Halalkalibacter</taxon>
    </lineage>
</organism>
<dbReference type="PROSITE" id="PS00893">
    <property type="entry name" value="NUDIX_BOX"/>
    <property type="match status" value="1"/>
</dbReference>
<dbReference type="PROSITE" id="PS51462">
    <property type="entry name" value="NUDIX"/>
    <property type="match status" value="1"/>
</dbReference>
<dbReference type="RefSeq" id="WP_210599028.1">
    <property type="nucleotide sequence ID" value="NZ_JAGKSQ010000010.1"/>
</dbReference>
<evidence type="ECO:0000313" key="6">
    <source>
        <dbReference type="Proteomes" id="UP000678228"/>
    </source>
</evidence>
<gene>
    <name evidence="5" type="ORF">J7W16_18785</name>
</gene>
<sequence>MDYINMIRQLAGSQPLILTAASVIVTDLNGHVLLQHRTDTNSWGLPGGFMELGESVEEAARRELKEETGLTIGKMQLFTVFSGKEYYFKYPNNDEVYNVIVSFLTSDVSGALQKDHESHELRYYSIDELPKNMIPTTRKMLDTYIEMLR</sequence>
<keyword evidence="6" id="KW-1185">Reference proteome</keyword>
<accession>A0A941ARS5</accession>
<dbReference type="Gene3D" id="3.90.79.10">
    <property type="entry name" value="Nucleoside Triphosphate Pyrophosphohydrolase"/>
    <property type="match status" value="1"/>
</dbReference>